<comment type="caution">
    <text evidence="2">The sequence shown here is derived from an EMBL/GenBank/DDBJ whole genome shotgun (WGS) entry which is preliminary data.</text>
</comment>
<proteinExistence type="predicted"/>
<reference evidence="2 3" key="1">
    <citation type="journal article" date="2019" name="Commun. Biol.">
        <title>The bagworm genome reveals a unique fibroin gene that provides high tensile strength.</title>
        <authorList>
            <person name="Kono N."/>
            <person name="Nakamura H."/>
            <person name="Ohtoshi R."/>
            <person name="Tomita M."/>
            <person name="Numata K."/>
            <person name="Arakawa K."/>
        </authorList>
    </citation>
    <scope>NUCLEOTIDE SEQUENCE [LARGE SCALE GENOMIC DNA]</scope>
</reference>
<dbReference type="AlphaFoldDB" id="A0A4C1UQ76"/>
<dbReference type="Proteomes" id="UP000299102">
    <property type="component" value="Unassembled WGS sequence"/>
</dbReference>
<dbReference type="EMBL" id="BGZK01000206">
    <property type="protein sequence ID" value="GBP28370.1"/>
    <property type="molecule type" value="Genomic_DNA"/>
</dbReference>
<organism evidence="2 3">
    <name type="scientific">Eumeta variegata</name>
    <name type="common">Bagworm moth</name>
    <name type="synonym">Eumeta japonica</name>
    <dbReference type="NCBI Taxonomy" id="151549"/>
    <lineage>
        <taxon>Eukaryota</taxon>
        <taxon>Metazoa</taxon>
        <taxon>Ecdysozoa</taxon>
        <taxon>Arthropoda</taxon>
        <taxon>Hexapoda</taxon>
        <taxon>Insecta</taxon>
        <taxon>Pterygota</taxon>
        <taxon>Neoptera</taxon>
        <taxon>Endopterygota</taxon>
        <taxon>Lepidoptera</taxon>
        <taxon>Glossata</taxon>
        <taxon>Ditrysia</taxon>
        <taxon>Tineoidea</taxon>
        <taxon>Psychidae</taxon>
        <taxon>Oiketicinae</taxon>
        <taxon>Eumeta</taxon>
    </lineage>
</organism>
<protein>
    <recommendedName>
        <fullName evidence="4">Mariner Mos1 transposase</fullName>
    </recommendedName>
</protein>
<evidence type="ECO:0000313" key="3">
    <source>
        <dbReference type="Proteomes" id="UP000299102"/>
    </source>
</evidence>
<evidence type="ECO:0000256" key="1">
    <source>
        <dbReference type="SAM" id="MobiDB-lite"/>
    </source>
</evidence>
<feature type="compositionally biased region" description="Basic residues" evidence="1">
    <location>
        <begin position="31"/>
        <end position="46"/>
    </location>
</feature>
<evidence type="ECO:0008006" key="4">
    <source>
        <dbReference type="Google" id="ProtNLM"/>
    </source>
</evidence>
<feature type="region of interest" description="Disordered" evidence="1">
    <location>
        <begin position="31"/>
        <end position="54"/>
    </location>
</feature>
<sequence length="157" mass="18272">MDRLNRSVYSAQSQIEVAGVPWRACRVRDRAIRRRSKGPPRPRAPARPRSPDFNHFENRRRYIAIKGPEFRRGRDRLSDDLNEGPSATAAAETNIDTVRQLIEVNKKITCEQTRPVLGIGMSQVQKDLHVHLKVRKCCIRWMIQYDLTDDRKRVRVG</sequence>
<name>A0A4C1UQ76_EUMVA</name>
<evidence type="ECO:0000313" key="2">
    <source>
        <dbReference type="EMBL" id="GBP28370.1"/>
    </source>
</evidence>
<keyword evidence="3" id="KW-1185">Reference proteome</keyword>
<accession>A0A4C1UQ76</accession>
<gene>
    <name evidence="2" type="ORF">EVAR_102940_1</name>
</gene>